<dbReference type="RefSeq" id="WP_118897548.1">
    <property type="nucleotide sequence ID" value="NZ_QOCV01000002.1"/>
</dbReference>
<dbReference type="Pfam" id="PF21259">
    <property type="entry name" value="Rgg_C"/>
    <property type="match status" value="1"/>
</dbReference>
<reference evidence="2 3" key="1">
    <citation type="submission" date="2018-07" db="EMBL/GenBank/DDBJ databases">
        <title>Genome sequences of six Lactobacillus spp. isolated from bumble bee guts.</title>
        <authorList>
            <person name="Motta E.V.S."/>
            <person name="Moran N.A."/>
        </authorList>
    </citation>
    <scope>NUCLEOTIDE SEQUENCE [LARGE SCALE GENOMIC DNA]</scope>
    <source>
        <strain evidence="2 3">OCC3</strain>
    </source>
</reference>
<dbReference type="CDD" id="cd00093">
    <property type="entry name" value="HTH_XRE"/>
    <property type="match status" value="1"/>
</dbReference>
<dbReference type="InterPro" id="IPR010982">
    <property type="entry name" value="Lambda_DNA-bd_dom_sf"/>
</dbReference>
<proteinExistence type="predicted"/>
<dbReference type="Gene3D" id="1.25.40.10">
    <property type="entry name" value="Tetratricopeptide repeat domain"/>
    <property type="match status" value="1"/>
</dbReference>
<dbReference type="AlphaFoldDB" id="A0A396SUT4"/>
<dbReference type="PANTHER" id="PTHR37038">
    <property type="entry name" value="TRANSCRIPTIONAL REGULATOR-RELATED"/>
    <property type="match status" value="1"/>
</dbReference>
<dbReference type="InterPro" id="IPR011990">
    <property type="entry name" value="TPR-like_helical_dom_sf"/>
</dbReference>
<accession>A0A396SUT4</accession>
<evidence type="ECO:0000313" key="3">
    <source>
        <dbReference type="Proteomes" id="UP000265862"/>
    </source>
</evidence>
<dbReference type="InterPro" id="IPR001387">
    <property type="entry name" value="Cro/C1-type_HTH"/>
</dbReference>
<dbReference type="NCBIfam" id="TIGR01716">
    <property type="entry name" value="RGG_Cterm"/>
    <property type="match status" value="1"/>
</dbReference>
<feature type="domain" description="HTH-type transcriptional regulator Rgg C-terminal" evidence="1">
    <location>
        <begin position="109"/>
        <end position="273"/>
    </location>
</feature>
<evidence type="ECO:0000259" key="1">
    <source>
        <dbReference type="Pfam" id="PF21259"/>
    </source>
</evidence>
<protein>
    <submittedName>
        <fullName evidence="2">Rgg/GadR/MutR family transcriptional regulator</fullName>
    </submittedName>
</protein>
<evidence type="ECO:0000313" key="2">
    <source>
        <dbReference type="EMBL" id="RHW55204.1"/>
    </source>
</evidence>
<comment type="caution">
    <text evidence="2">The sequence shown here is derived from an EMBL/GenBank/DDBJ whole genome shotgun (WGS) entry which is preliminary data.</text>
</comment>
<organism evidence="2 3">
    <name type="scientific">Lactobacillus bombicola</name>
    <dbReference type="NCBI Taxonomy" id="1505723"/>
    <lineage>
        <taxon>Bacteria</taxon>
        <taxon>Bacillati</taxon>
        <taxon>Bacillota</taxon>
        <taxon>Bacilli</taxon>
        <taxon>Lactobacillales</taxon>
        <taxon>Lactobacillaceae</taxon>
        <taxon>Lactobacillus</taxon>
    </lineage>
</organism>
<name>A0A396SUT4_9LACO</name>
<dbReference type="GO" id="GO:0003677">
    <property type="term" value="F:DNA binding"/>
    <property type="evidence" value="ECO:0007669"/>
    <property type="project" value="InterPro"/>
</dbReference>
<dbReference type="SUPFAM" id="SSF47413">
    <property type="entry name" value="lambda repressor-like DNA-binding domains"/>
    <property type="match status" value="1"/>
</dbReference>
<dbReference type="InterPro" id="IPR053163">
    <property type="entry name" value="HTH-type_regulator_Rgg"/>
</dbReference>
<dbReference type="InterPro" id="IPR010057">
    <property type="entry name" value="Transcription_activator_Rgg_C"/>
</dbReference>
<gene>
    <name evidence="2" type="ORF">DS835_01100</name>
</gene>
<sequence>MSIGELLKKYRVAQIKTQKQWVGNIISPSFYAKVEKNIHRITVEDLLALLHYNKILAIDFFNKLDKKDKTNYEFKKEIIGQIIEAFYHHSKVELKQVRQTISSSDLPDKDEQLAFITGYIALLDDDFTGLDEQTKAQIKNRLFNISDFDRDNLYLYCNFMSFYDLDSNLMLLKRLINHFKNDSDIAVQKAILSIISNLLMFCIKADRYDETIFFIEAAQQIDINPDLTFYRGAIAFFKSLITSHYQPQKNGKEDCQIIIDFFNLIGMEEYSEQLKEFIPKTKNGLFD</sequence>
<dbReference type="Proteomes" id="UP000265862">
    <property type="component" value="Unassembled WGS sequence"/>
</dbReference>
<dbReference type="EMBL" id="QOCV01000002">
    <property type="protein sequence ID" value="RHW55204.1"/>
    <property type="molecule type" value="Genomic_DNA"/>
</dbReference>